<dbReference type="Pfam" id="PF23118">
    <property type="entry name" value="zf-C2H2_STOP2_C"/>
    <property type="match status" value="1"/>
</dbReference>
<protein>
    <recommendedName>
        <fullName evidence="14">C2H2-type domain-containing protein</fullName>
    </recommendedName>
</protein>
<evidence type="ECO:0000256" key="3">
    <source>
        <dbReference type="ARBA" id="ARBA00022737"/>
    </source>
</evidence>
<dbReference type="Pfam" id="PF23115">
    <property type="entry name" value="zf-C2H2_STOP2_3rd"/>
    <property type="match status" value="1"/>
</dbReference>
<dbReference type="PANTHER" id="PTHR46352:SF8">
    <property type="entry name" value="PROTEIN SENSITIVE TO PROTON RHIZOTOXICITY 2"/>
    <property type="match status" value="1"/>
</dbReference>
<dbReference type="PANTHER" id="PTHR46352">
    <property type="entry name" value="PROTEIN SENSITIVE TO PROTON RHIZOTOXICITY 1"/>
    <property type="match status" value="1"/>
</dbReference>
<evidence type="ECO:0000256" key="9">
    <source>
        <dbReference type="SAM" id="MobiDB-lite"/>
    </source>
</evidence>
<evidence type="ECO:0000256" key="6">
    <source>
        <dbReference type="ARBA" id="ARBA00023015"/>
    </source>
</evidence>
<keyword evidence="7" id="KW-0804">Transcription</keyword>
<evidence type="ECO:0000256" key="5">
    <source>
        <dbReference type="ARBA" id="ARBA00022833"/>
    </source>
</evidence>
<evidence type="ECO:0000313" key="13">
    <source>
        <dbReference type="Proteomes" id="UP000324897"/>
    </source>
</evidence>
<name>A0A5J9VKD1_9POAL</name>
<dbReference type="InterPro" id="IPR059161">
    <property type="entry name" value="Znf-C2H2_STOP1/2_3rd"/>
</dbReference>
<evidence type="ECO:0000256" key="4">
    <source>
        <dbReference type="ARBA" id="ARBA00022771"/>
    </source>
</evidence>
<gene>
    <name evidence="12" type="ORF">EJB05_17937</name>
</gene>
<evidence type="ECO:0008006" key="14">
    <source>
        <dbReference type="Google" id="ProtNLM"/>
    </source>
</evidence>
<feature type="domain" description="STOP1/2-like C2H2-type zinc finger" evidence="11">
    <location>
        <begin position="294"/>
        <end position="325"/>
    </location>
</feature>
<comment type="subcellular location">
    <subcellularLocation>
        <location evidence="1">Nucleus</location>
    </subcellularLocation>
</comment>
<comment type="caution">
    <text evidence="12">The sequence shown here is derived from an EMBL/GenBank/DDBJ whole genome shotgun (WGS) entry which is preliminary data.</text>
</comment>
<feature type="compositionally biased region" description="Basic and acidic residues" evidence="9">
    <location>
        <begin position="214"/>
        <end position="223"/>
    </location>
</feature>
<keyword evidence="8" id="KW-0539">Nucleus</keyword>
<evidence type="ECO:0000256" key="7">
    <source>
        <dbReference type="ARBA" id="ARBA00023163"/>
    </source>
</evidence>
<evidence type="ECO:0000256" key="2">
    <source>
        <dbReference type="ARBA" id="ARBA00022723"/>
    </source>
</evidence>
<dbReference type="OrthoDB" id="8113227at2759"/>
<evidence type="ECO:0000256" key="8">
    <source>
        <dbReference type="ARBA" id="ARBA00023242"/>
    </source>
</evidence>
<reference evidence="12 13" key="1">
    <citation type="journal article" date="2019" name="Sci. Rep.">
        <title>A high-quality genome of Eragrostis curvula grass provides insights into Poaceae evolution and supports new strategies to enhance forage quality.</title>
        <authorList>
            <person name="Carballo J."/>
            <person name="Santos B.A.C.M."/>
            <person name="Zappacosta D."/>
            <person name="Garbus I."/>
            <person name="Selva J.P."/>
            <person name="Gallo C.A."/>
            <person name="Diaz A."/>
            <person name="Albertini E."/>
            <person name="Caccamo M."/>
            <person name="Echenique V."/>
        </authorList>
    </citation>
    <scope>NUCLEOTIDE SEQUENCE [LARGE SCALE GENOMIC DNA]</scope>
    <source>
        <strain evidence="13">cv. Victoria</strain>
        <tissue evidence="12">Leaf</tissue>
    </source>
</reference>
<dbReference type="InterPro" id="IPR044300">
    <property type="entry name" value="STOP1/2"/>
</dbReference>
<keyword evidence="4" id="KW-0863">Zinc-finger</keyword>
<accession>A0A5J9VKD1</accession>
<keyword evidence="6" id="KW-0805">Transcription regulation</keyword>
<dbReference type="Gramene" id="TVU36027">
    <property type="protein sequence ID" value="TVU36027"/>
    <property type="gene ID" value="EJB05_17937"/>
</dbReference>
<evidence type="ECO:0000259" key="11">
    <source>
        <dbReference type="Pfam" id="PF23118"/>
    </source>
</evidence>
<evidence type="ECO:0000313" key="12">
    <source>
        <dbReference type="EMBL" id="TVU36027.1"/>
    </source>
</evidence>
<dbReference type="GO" id="GO:0010044">
    <property type="term" value="P:response to aluminum ion"/>
    <property type="evidence" value="ECO:0007669"/>
    <property type="project" value="InterPro"/>
</dbReference>
<organism evidence="12 13">
    <name type="scientific">Eragrostis curvula</name>
    <name type="common">weeping love grass</name>
    <dbReference type="NCBI Taxonomy" id="38414"/>
    <lineage>
        <taxon>Eukaryota</taxon>
        <taxon>Viridiplantae</taxon>
        <taxon>Streptophyta</taxon>
        <taxon>Embryophyta</taxon>
        <taxon>Tracheophyta</taxon>
        <taxon>Spermatophyta</taxon>
        <taxon>Magnoliopsida</taxon>
        <taxon>Liliopsida</taxon>
        <taxon>Poales</taxon>
        <taxon>Poaceae</taxon>
        <taxon>PACMAD clade</taxon>
        <taxon>Chloridoideae</taxon>
        <taxon>Eragrostideae</taxon>
        <taxon>Eragrostidinae</taxon>
        <taxon>Eragrostis</taxon>
    </lineage>
</organism>
<proteinExistence type="predicted"/>
<sequence length="340" mass="36815">MDDDGGGAFVGAAVPAVSEPPTPCHVLINNMEVLRDKMHQLQPLIGLAISPEGPGPLAAASGVSAVIQDIVSAASSMNYALQHLRHGLSASSSSHAATVGHYADDHQGAAIMTDHVMQQWQPASAPAPTRRRLPRQPYPQHVDGGRRGRGSVAAGGQQHDDHRAGRRGAAGHVQALLPGVRQGVQARRQPADAHARARRRVQDQRRVGQPGQGGERHDDDGRSISRPYYSCPEEGCRWNRKHAKFQPLKSVICAKNHYKRSHCPKMYVCNNCNIKHFSVLSDLRTHEKHCGVQRWLCSCGTSFSRKDKLVGHLALFAADGHQPAVPLDGNASNGKRSVSR</sequence>
<dbReference type="InterPro" id="IPR058196">
    <property type="entry name" value="zf-C2H2_STOP1/2_C"/>
</dbReference>
<evidence type="ECO:0000256" key="1">
    <source>
        <dbReference type="ARBA" id="ARBA00004123"/>
    </source>
</evidence>
<evidence type="ECO:0000259" key="10">
    <source>
        <dbReference type="Pfam" id="PF23115"/>
    </source>
</evidence>
<feature type="region of interest" description="Disordered" evidence="9">
    <location>
        <begin position="120"/>
        <end position="224"/>
    </location>
</feature>
<dbReference type="GO" id="GO:0010447">
    <property type="term" value="P:response to acidic pH"/>
    <property type="evidence" value="ECO:0007669"/>
    <property type="project" value="InterPro"/>
</dbReference>
<feature type="non-terminal residue" evidence="12">
    <location>
        <position position="1"/>
    </location>
</feature>
<dbReference type="AlphaFoldDB" id="A0A5J9VKD1"/>
<keyword evidence="5" id="KW-0862">Zinc</keyword>
<dbReference type="EMBL" id="RWGY01000009">
    <property type="protein sequence ID" value="TVU36027.1"/>
    <property type="molecule type" value="Genomic_DNA"/>
</dbReference>
<feature type="domain" description="STOP2/WIP2-like C2H2-type zinc finger" evidence="10">
    <location>
        <begin position="229"/>
        <end position="263"/>
    </location>
</feature>
<keyword evidence="2" id="KW-0479">Metal-binding</keyword>
<feature type="compositionally biased region" description="Basic and acidic residues" evidence="9">
    <location>
        <begin position="189"/>
        <end position="206"/>
    </location>
</feature>
<keyword evidence="3" id="KW-0677">Repeat</keyword>
<keyword evidence="13" id="KW-1185">Reference proteome</keyword>
<dbReference type="Proteomes" id="UP000324897">
    <property type="component" value="Unassembled WGS sequence"/>
</dbReference>